<evidence type="ECO:0000256" key="10">
    <source>
        <dbReference type="HAMAP-Rule" id="MF_00139"/>
    </source>
</evidence>
<organism evidence="12 13">
    <name type="scientific">Telmatocola sphagniphila</name>
    <dbReference type="NCBI Taxonomy" id="1123043"/>
    <lineage>
        <taxon>Bacteria</taxon>
        <taxon>Pseudomonadati</taxon>
        <taxon>Planctomycetota</taxon>
        <taxon>Planctomycetia</taxon>
        <taxon>Gemmatales</taxon>
        <taxon>Gemmataceae</taxon>
    </lineage>
</organism>
<protein>
    <recommendedName>
        <fullName evidence="10">Bifunctional purine biosynthesis protein PurH</fullName>
    </recommendedName>
    <domain>
        <recommendedName>
            <fullName evidence="10">Phosphoribosylaminoimidazolecarboxamide formyltransferase</fullName>
            <ecNumber evidence="10">2.1.2.3</ecNumber>
        </recommendedName>
        <alternativeName>
            <fullName evidence="10">AICAR transformylase</fullName>
        </alternativeName>
    </domain>
    <domain>
        <recommendedName>
            <fullName evidence="10">IMP cyclohydrolase</fullName>
            <ecNumber evidence="10">3.5.4.10</ecNumber>
        </recommendedName>
        <alternativeName>
            <fullName evidence="10">ATIC</fullName>
        </alternativeName>
        <alternativeName>
            <fullName evidence="10">IMP synthase</fullName>
        </alternativeName>
        <alternativeName>
            <fullName evidence="10">Inosinicase</fullName>
        </alternativeName>
    </domain>
</protein>
<name>A0A8E6B3X3_9BACT</name>
<keyword evidence="7 10" id="KW-0511">Multifunctional enzyme</keyword>
<dbReference type="Proteomes" id="UP000676194">
    <property type="component" value="Chromosome"/>
</dbReference>
<evidence type="ECO:0000256" key="4">
    <source>
        <dbReference type="ARBA" id="ARBA00022679"/>
    </source>
</evidence>
<dbReference type="Pfam" id="PF02142">
    <property type="entry name" value="MGS"/>
    <property type="match status" value="1"/>
</dbReference>
<dbReference type="GO" id="GO:0005829">
    <property type="term" value="C:cytosol"/>
    <property type="evidence" value="ECO:0007669"/>
    <property type="project" value="TreeGrafter"/>
</dbReference>
<proteinExistence type="inferred from homology"/>
<feature type="domain" description="MGS-like" evidence="11">
    <location>
        <begin position="1"/>
        <end position="148"/>
    </location>
</feature>
<gene>
    <name evidence="10 12" type="primary">purH</name>
    <name evidence="12" type="ORF">KIH39_21635</name>
</gene>
<comment type="similarity">
    <text evidence="3 10">Belongs to the PurH family.</text>
</comment>
<dbReference type="PANTHER" id="PTHR11692">
    <property type="entry name" value="BIFUNCTIONAL PURINE BIOSYNTHESIS PROTEIN PURH"/>
    <property type="match status" value="1"/>
</dbReference>
<evidence type="ECO:0000256" key="9">
    <source>
        <dbReference type="ARBA" id="ARBA00050687"/>
    </source>
</evidence>
<evidence type="ECO:0000313" key="12">
    <source>
        <dbReference type="EMBL" id="QVL31422.1"/>
    </source>
</evidence>
<dbReference type="InterPro" id="IPR036914">
    <property type="entry name" value="MGS-like_dom_sf"/>
</dbReference>
<dbReference type="InterPro" id="IPR016193">
    <property type="entry name" value="Cytidine_deaminase-like"/>
</dbReference>
<evidence type="ECO:0000256" key="7">
    <source>
        <dbReference type="ARBA" id="ARBA00023268"/>
    </source>
</evidence>
<reference evidence="12" key="1">
    <citation type="submission" date="2021-05" db="EMBL/GenBank/DDBJ databases">
        <title>Complete genome sequence of the cellulolytic planctomycete Telmatocola sphagniphila SP2T and characterization of the first cellulase from planctomycetes.</title>
        <authorList>
            <person name="Rakitin A.L."/>
            <person name="Beletsky A.V."/>
            <person name="Naumoff D.G."/>
            <person name="Kulichevskaya I.S."/>
            <person name="Mardanov A.V."/>
            <person name="Ravin N.V."/>
            <person name="Dedysh S.N."/>
        </authorList>
    </citation>
    <scope>NUCLEOTIDE SEQUENCE</scope>
    <source>
        <strain evidence="12">SP2T</strain>
    </source>
</reference>
<dbReference type="PANTHER" id="PTHR11692:SF0">
    <property type="entry name" value="BIFUNCTIONAL PURINE BIOSYNTHESIS PROTEIN ATIC"/>
    <property type="match status" value="1"/>
</dbReference>
<comment type="pathway">
    <text evidence="2 10">Purine metabolism; IMP biosynthesis via de novo pathway; 5-formamido-1-(5-phospho-D-ribosyl)imidazole-4-carboxamide from 5-amino-1-(5-phospho-D-ribosyl)imidazole-4-carboxamide (10-formyl THF route): step 1/1.</text>
</comment>
<dbReference type="HAMAP" id="MF_00139">
    <property type="entry name" value="PurH"/>
    <property type="match status" value="1"/>
</dbReference>
<dbReference type="GO" id="GO:0003937">
    <property type="term" value="F:IMP cyclohydrolase activity"/>
    <property type="evidence" value="ECO:0007669"/>
    <property type="project" value="UniProtKB-UniRule"/>
</dbReference>
<dbReference type="NCBIfam" id="NF002049">
    <property type="entry name" value="PRK00881.1"/>
    <property type="match status" value="1"/>
</dbReference>
<dbReference type="GO" id="GO:0006189">
    <property type="term" value="P:'de novo' IMP biosynthetic process"/>
    <property type="evidence" value="ECO:0007669"/>
    <property type="project" value="UniProtKB-UniRule"/>
</dbReference>
<evidence type="ECO:0000256" key="2">
    <source>
        <dbReference type="ARBA" id="ARBA00004954"/>
    </source>
</evidence>
<dbReference type="InterPro" id="IPR011607">
    <property type="entry name" value="MGS-like_dom"/>
</dbReference>
<dbReference type="AlphaFoldDB" id="A0A8E6B3X3"/>
<sequence>MRIRIRRALLSVSDKSGLIDLAKVLAGFGVELISTGGTRKALAEAGLAVKDISEVTGFPEMLDGRVKTLHPIVYAGLLARRDLPEHMKTIADHQIQPIDMVVVNLYPFASTLAKPNATTEECIENIDIGGPTMLRAACKNFESVAVIPDPELYPKIIEELKANDGALELETRQSLAAITFERTARYDAAIADYFHRNFQKPSEEPIPALMAPFYKLKSTLRYGENPHQPAAVYIAPGIKHACVVQGQQLHGKELSYNNVLDADSALNLVREFSEPAAVVIKHNNPCGAAIASQLTEAFANAYDGDPQSAFGGIIAFNRVVDKQTAEIMATGQRFLECIVAPGFDDEAFQILTTKPTWKKNVRLLAVCDLMAHRPDPKVDFDFRRVDGGLLVQAQDRDADDLATWVPQTKRRGSDAELKELWFAWRVCKHVKSNAIVLAKNGMVIGVGAGQMSRVDSVQISIRKAGDRVRGSVLASDAFFPFRDNVDAAAAAGVRAIVQPGGSTRDQESIDACNEHDLAMLFTGIRHFRH</sequence>
<dbReference type="EC" id="3.5.4.10" evidence="10"/>
<dbReference type="SUPFAM" id="SSF53927">
    <property type="entry name" value="Cytidine deaminase-like"/>
    <property type="match status" value="1"/>
</dbReference>
<dbReference type="GO" id="GO:0004643">
    <property type="term" value="F:phosphoribosylaminoimidazolecarboxamide formyltransferase activity"/>
    <property type="evidence" value="ECO:0007669"/>
    <property type="project" value="UniProtKB-UniRule"/>
</dbReference>
<dbReference type="CDD" id="cd01421">
    <property type="entry name" value="IMPCH"/>
    <property type="match status" value="1"/>
</dbReference>
<dbReference type="EC" id="2.1.2.3" evidence="10"/>
<evidence type="ECO:0000313" key="13">
    <source>
        <dbReference type="Proteomes" id="UP000676194"/>
    </source>
</evidence>
<dbReference type="FunFam" id="3.40.140.20:FF:000001">
    <property type="entry name" value="Bifunctional purine biosynthesis protein PurH"/>
    <property type="match status" value="1"/>
</dbReference>
<comment type="catalytic activity">
    <reaction evidence="9 10">
        <text>IMP + H2O = 5-formamido-1-(5-phospho-D-ribosyl)imidazole-4-carboxamide</text>
        <dbReference type="Rhea" id="RHEA:18445"/>
        <dbReference type="ChEBI" id="CHEBI:15377"/>
        <dbReference type="ChEBI" id="CHEBI:58053"/>
        <dbReference type="ChEBI" id="CHEBI:58467"/>
        <dbReference type="EC" id="3.5.4.10"/>
    </reaction>
</comment>
<accession>A0A8E6B3X3</accession>
<dbReference type="Gene3D" id="3.40.140.20">
    <property type="match status" value="2"/>
</dbReference>
<evidence type="ECO:0000259" key="11">
    <source>
        <dbReference type="PROSITE" id="PS51855"/>
    </source>
</evidence>
<evidence type="ECO:0000256" key="3">
    <source>
        <dbReference type="ARBA" id="ARBA00007667"/>
    </source>
</evidence>
<dbReference type="KEGG" id="tsph:KIH39_21635"/>
<dbReference type="PIRSF" id="PIRSF000414">
    <property type="entry name" value="AICARFT_IMPCHas"/>
    <property type="match status" value="1"/>
</dbReference>
<keyword evidence="5 10" id="KW-0658">Purine biosynthesis</keyword>
<keyword evidence="13" id="KW-1185">Reference proteome</keyword>
<dbReference type="SMART" id="SM00798">
    <property type="entry name" value="AICARFT_IMPCHas"/>
    <property type="match status" value="1"/>
</dbReference>
<dbReference type="Pfam" id="PF01808">
    <property type="entry name" value="AICARFT_IMPCHas"/>
    <property type="match status" value="1"/>
</dbReference>
<dbReference type="FunFam" id="3.40.50.1380:FF:000001">
    <property type="entry name" value="Bifunctional purine biosynthesis protein PurH"/>
    <property type="match status" value="1"/>
</dbReference>
<dbReference type="PROSITE" id="PS51855">
    <property type="entry name" value="MGS"/>
    <property type="match status" value="1"/>
</dbReference>
<dbReference type="SMART" id="SM00851">
    <property type="entry name" value="MGS"/>
    <property type="match status" value="1"/>
</dbReference>
<dbReference type="SUPFAM" id="SSF52335">
    <property type="entry name" value="Methylglyoxal synthase-like"/>
    <property type="match status" value="1"/>
</dbReference>
<evidence type="ECO:0000256" key="8">
    <source>
        <dbReference type="ARBA" id="ARBA00050488"/>
    </source>
</evidence>
<comment type="pathway">
    <text evidence="1 10">Purine metabolism; IMP biosynthesis via de novo pathway; IMP from 5-formamido-1-(5-phospho-D-ribosyl)imidazole-4-carboxamide: step 1/1.</text>
</comment>
<comment type="catalytic activity">
    <reaction evidence="8 10">
        <text>(6R)-10-formyltetrahydrofolate + 5-amino-1-(5-phospho-beta-D-ribosyl)imidazole-4-carboxamide = 5-formamido-1-(5-phospho-D-ribosyl)imidazole-4-carboxamide + (6S)-5,6,7,8-tetrahydrofolate</text>
        <dbReference type="Rhea" id="RHEA:22192"/>
        <dbReference type="ChEBI" id="CHEBI:57453"/>
        <dbReference type="ChEBI" id="CHEBI:58467"/>
        <dbReference type="ChEBI" id="CHEBI:58475"/>
        <dbReference type="ChEBI" id="CHEBI:195366"/>
        <dbReference type="EC" id="2.1.2.3"/>
    </reaction>
</comment>
<evidence type="ECO:0000256" key="6">
    <source>
        <dbReference type="ARBA" id="ARBA00022801"/>
    </source>
</evidence>
<comment type="domain">
    <text evidence="10">The IMP cyclohydrolase activity resides in the N-terminal region.</text>
</comment>
<dbReference type="RefSeq" id="WP_213495303.1">
    <property type="nucleotide sequence ID" value="NZ_CP074694.1"/>
</dbReference>
<evidence type="ECO:0000256" key="5">
    <source>
        <dbReference type="ARBA" id="ARBA00022755"/>
    </source>
</evidence>
<keyword evidence="4 10" id="KW-0808">Transferase</keyword>
<dbReference type="InterPro" id="IPR024051">
    <property type="entry name" value="AICAR_Tfase_dup_dom_sf"/>
</dbReference>
<evidence type="ECO:0000256" key="1">
    <source>
        <dbReference type="ARBA" id="ARBA00004844"/>
    </source>
</evidence>
<keyword evidence="6 10" id="KW-0378">Hydrolase</keyword>
<dbReference type="Gene3D" id="3.40.50.1380">
    <property type="entry name" value="Methylglyoxal synthase-like domain"/>
    <property type="match status" value="1"/>
</dbReference>
<dbReference type="EMBL" id="CP074694">
    <property type="protein sequence ID" value="QVL31422.1"/>
    <property type="molecule type" value="Genomic_DNA"/>
</dbReference>
<dbReference type="NCBIfam" id="TIGR00355">
    <property type="entry name" value="purH"/>
    <property type="match status" value="1"/>
</dbReference>
<dbReference type="InterPro" id="IPR002695">
    <property type="entry name" value="PurH-like"/>
</dbReference>
<dbReference type="UniPathway" id="UPA00074">
    <property type="reaction ID" value="UER00133"/>
</dbReference>